<dbReference type="Proteomes" id="UP001314229">
    <property type="component" value="Unassembled WGS sequence"/>
</dbReference>
<evidence type="ECO:0000313" key="3">
    <source>
        <dbReference type="EMBL" id="CAK6984427.1"/>
    </source>
</evidence>
<organism evidence="3 4">
    <name type="scientific">Scomber scombrus</name>
    <name type="common">Atlantic mackerel</name>
    <name type="synonym">Scomber vernalis</name>
    <dbReference type="NCBI Taxonomy" id="13677"/>
    <lineage>
        <taxon>Eukaryota</taxon>
        <taxon>Metazoa</taxon>
        <taxon>Chordata</taxon>
        <taxon>Craniata</taxon>
        <taxon>Vertebrata</taxon>
        <taxon>Euteleostomi</taxon>
        <taxon>Actinopterygii</taxon>
        <taxon>Neopterygii</taxon>
        <taxon>Teleostei</taxon>
        <taxon>Neoteleostei</taxon>
        <taxon>Acanthomorphata</taxon>
        <taxon>Pelagiaria</taxon>
        <taxon>Scombriformes</taxon>
        <taxon>Scombridae</taxon>
        <taxon>Scomber</taxon>
    </lineage>
</organism>
<feature type="non-terminal residue" evidence="3">
    <location>
        <position position="1"/>
    </location>
</feature>
<feature type="compositionally biased region" description="Basic residues" evidence="1">
    <location>
        <begin position="37"/>
        <end position="48"/>
    </location>
</feature>
<comment type="caution">
    <text evidence="3">The sequence shown here is derived from an EMBL/GenBank/DDBJ whole genome shotgun (WGS) entry which is preliminary data.</text>
</comment>
<keyword evidence="2" id="KW-1133">Transmembrane helix</keyword>
<evidence type="ECO:0000256" key="1">
    <source>
        <dbReference type="SAM" id="MobiDB-lite"/>
    </source>
</evidence>
<feature type="transmembrane region" description="Helical" evidence="2">
    <location>
        <begin position="143"/>
        <end position="160"/>
    </location>
</feature>
<accession>A0AAV1QJ97</accession>
<gene>
    <name evidence="3" type="ORF">FSCOSCO3_A016587</name>
</gene>
<dbReference type="EMBL" id="CAWUFR010001829">
    <property type="protein sequence ID" value="CAK6984427.1"/>
    <property type="molecule type" value="Genomic_DNA"/>
</dbReference>
<reference evidence="3 4" key="1">
    <citation type="submission" date="2024-01" db="EMBL/GenBank/DDBJ databases">
        <authorList>
            <person name="Alioto T."/>
            <person name="Alioto T."/>
            <person name="Gomez Garrido J."/>
        </authorList>
    </citation>
    <scope>NUCLEOTIDE SEQUENCE [LARGE SCALE GENOMIC DNA]</scope>
</reference>
<proteinExistence type="predicted"/>
<keyword evidence="4" id="KW-1185">Reference proteome</keyword>
<dbReference type="AlphaFoldDB" id="A0AAV1QJ97"/>
<evidence type="ECO:0000256" key="2">
    <source>
        <dbReference type="SAM" id="Phobius"/>
    </source>
</evidence>
<evidence type="ECO:0000313" key="4">
    <source>
        <dbReference type="Proteomes" id="UP001314229"/>
    </source>
</evidence>
<feature type="region of interest" description="Disordered" evidence="1">
    <location>
        <begin position="24"/>
        <end position="50"/>
    </location>
</feature>
<protein>
    <submittedName>
        <fullName evidence="3">Protein-serine O-palmitoleoyltransferase porcupine-like isoform X1</fullName>
    </submittedName>
</protein>
<keyword evidence="2" id="KW-0472">Membrane</keyword>
<keyword evidence="2" id="KW-0812">Transmembrane</keyword>
<feature type="transmembrane region" description="Helical" evidence="2">
    <location>
        <begin position="110"/>
        <end position="137"/>
    </location>
</feature>
<sequence length="161" mass="18772">STFYTPDRWVAVMHPNVVCQLPNQTKKRKLSKIERKKERKKERKRKERSCRMDVSSRLEVWQQLAESCGLSTVQQGLQQVWRLLLLCLICRLCFRLGGASTEKHIVSTLTGMYGLFLFFELHMLWVLLLGALCYLVLLLSRYSSSRVFFLSAVILIYLLIG</sequence>
<feature type="transmembrane region" description="Helical" evidence="2">
    <location>
        <begin position="80"/>
        <end position="98"/>
    </location>
</feature>
<name>A0AAV1QJ97_SCOSC</name>